<evidence type="ECO:0000313" key="4">
    <source>
        <dbReference type="Proteomes" id="UP000001307"/>
    </source>
</evidence>
<evidence type="ECO:0000256" key="2">
    <source>
        <dbReference type="SAM" id="MobiDB-lite"/>
    </source>
</evidence>
<feature type="coiled-coil region" evidence="1">
    <location>
        <begin position="1081"/>
        <end position="1108"/>
    </location>
</feature>
<feature type="coiled-coil region" evidence="1">
    <location>
        <begin position="1430"/>
        <end position="1470"/>
    </location>
</feature>
<protein>
    <submittedName>
        <fullName evidence="3">Uncharacterized protein</fullName>
    </submittedName>
</protein>
<feature type="compositionally biased region" description="Basic and acidic residues" evidence="2">
    <location>
        <begin position="1496"/>
        <end position="1507"/>
    </location>
</feature>
<accession>E4WXB5</accession>
<dbReference type="Proteomes" id="UP000001307">
    <property type="component" value="Unassembled WGS sequence"/>
</dbReference>
<feature type="region of interest" description="Disordered" evidence="2">
    <location>
        <begin position="1324"/>
        <end position="1343"/>
    </location>
</feature>
<feature type="region of interest" description="Disordered" evidence="2">
    <location>
        <begin position="564"/>
        <end position="610"/>
    </location>
</feature>
<keyword evidence="4" id="KW-1185">Reference proteome</keyword>
<feature type="compositionally biased region" description="Basic and acidic residues" evidence="2">
    <location>
        <begin position="1579"/>
        <end position="1594"/>
    </location>
</feature>
<sequence>MIDGKKNKPATPPKPETDSRGPRPDPFASTASETKWITPSAKKTEKVIIEPETLPIVEPEPEPVIEQVIDEPEQAQQTSADVTEDEQKEIDANAVNDFADALSDSCKRVTLDEINIQKDDVEGETIITPDFVEETLIQPIQRADSMKNRIEGKTLFDYTEPAIEKVTETTQEVEAFIEEEMIAPIERQESLKNRVEGKTFEEYEKAQKEADDLADFGKEIEAALNELESSQIALDSVRQENMEATIEAATKPFESAQYSSLADAPIIYDDLDEEYFSARSSVVSPPSTKFDTAESRDVFSNENSRNDELEEEDIEDEIIDAALQSNSIEEDIEGLENDDLCEPQECGIMKNQEAPSIQKIHLRNVVDAPKDEVIVEQVLTSTEEEPGNIIDDYDIQSHGAPAEEMPKFEHESLERKEDQISVQAKTDITHHGLIEIIPKDGSEIITKQYEVIDRSQSNAPEDICDYTSEAQESSQTDVEDFKTDFPTEIDVLSEPDSRESYHPLESMIRHLSLDVNMDEALVPEILEPVVQIHEESKCKQTLDELALSLADDFENKNERCFRHSETPSAVEEEKKIAETPKKELDNSSSSGFEPNCGEPAEPEEEENQIQSDELIHEEKVLDTVVDDICKEWVPNPATYVPVYDYSRPPLYEEQIFEKCEESEVNKCEVDEPHLLESAESAVENICHEYVPNPETYVPIFDYSRPSLYEEQKFERCEEPEVNESKLDKSDLHAVRETAVKDIFKEYVPNPETYVPVFDYSRPAQYEEQIFEKCKESEALESEPDSEKEETSQVVPVTHENVENFFRSISMEKVNEEPNEMIEKESYLHVYDYSRPAPFEEKPISSEMSQEACDLENNDECEYDSQNIRKIEEFIEENPLECASPIVDFEDPVASSPVYDAVDLGNNDEPFGVVEEEYIPVYDYSRPAPSGDLIMVVQDDFGTKIYMPEIGTDEISVKVLDLDVAPESTHEPSEDRVEKIIEEIKEPVYKEIIEADLERPTHENVENFFRSISSDNINKLEDEQSPIDKIAHQLSLDVEVGQATEPKGEIFKVKDKLNDEDIDRFASEMVKQVLACDDLLESDKEEEKIDEKSSNIRKLEVSIEKVREDEIKKTQQSEPATPEVEVLEIDGEYYAYEVRRNNKYVKEPVKEDVEELEAKREESVKMENYTSEMTDNAEDLYRESSEDESSGEEDSCPKRVSFSERPAELIGTQAEPTETVADLQVVNKSNFSEQVTQIEQEEVTPTFDYCLSPEVTEEPPIFDITQTTKCSELPKELPEAADIQNNDEKDYETEPSEDMHKIKHEVKPTEGIEDFQKFEEQDHIEVEDDNECSQPDLENNDENEYIPVFDYSRTTPQEEHHRFVSAHKKSYHDNEAATDENNNETFQEPDTLEECESLEHLTQDHVENFFKSFFKPSPQPIDTVEYESEEEISLSDEEKALEEEIKKANELEQLESHLDKLENQYLDGEEQDISLPQEVESFIEKLRATTPTPAEEPEPKQVQDPKDMTADERLKLINKDILGFLEPVDVPVARNQTENEEQPTFGCRVESEPKLELTPEPVEIELQSEIELEPEVVLEPEAKEYSTEPQEKKSKIDDEILSVYGEYSTEKNKRQLESFYAVKLGNESPKVVIPK</sequence>
<dbReference type="InParanoid" id="E4WXB5"/>
<feature type="region of interest" description="Disordered" evidence="2">
    <location>
        <begin position="1486"/>
        <end position="1507"/>
    </location>
</feature>
<feature type="region of interest" description="Disordered" evidence="2">
    <location>
        <begin position="1156"/>
        <end position="1202"/>
    </location>
</feature>
<feature type="compositionally biased region" description="Acidic residues" evidence="2">
    <location>
        <begin position="59"/>
        <end position="73"/>
    </location>
</feature>
<organism evidence="3">
    <name type="scientific">Oikopleura dioica</name>
    <name type="common">Tunicate</name>
    <dbReference type="NCBI Taxonomy" id="34765"/>
    <lineage>
        <taxon>Eukaryota</taxon>
        <taxon>Metazoa</taxon>
        <taxon>Chordata</taxon>
        <taxon>Tunicata</taxon>
        <taxon>Appendicularia</taxon>
        <taxon>Copelata</taxon>
        <taxon>Oikopleuridae</taxon>
        <taxon>Oikopleura</taxon>
    </lineage>
</organism>
<evidence type="ECO:0000313" key="3">
    <source>
        <dbReference type="EMBL" id="CBY22007.1"/>
    </source>
</evidence>
<feature type="region of interest" description="Disordered" evidence="2">
    <location>
        <begin position="1276"/>
        <end position="1298"/>
    </location>
</feature>
<feature type="region of interest" description="Disordered" evidence="2">
    <location>
        <begin position="1534"/>
        <end position="1553"/>
    </location>
</feature>
<feature type="region of interest" description="Disordered" evidence="2">
    <location>
        <begin position="1"/>
        <end position="44"/>
    </location>
</feature>
<evidence type="ECO:0000256" key="1">
    <source>
        <dbReference type="SAM" id="Coils"/>
    </source>
</evidence>
<feature type="compositionally biased region" description="Basic and acidic residues" evidence="2">
    <location>
        <begin position="291"/>
        <end position="307"/>
    </location>
</feature>
<gene>
    <name evidence="3" type="ORF">GSOID_T00011546001</name>
</gene>
<dbReference type="OrthoDB" id="10550498at2759"/>
<feature type="compositionally biased region" description="Acidic residues" evidence="2">
    <location>
        <begin position="1184"/>
        <end position="1193"/>
    </location>
</feature>
<keyword evidence="1" id="KW-0175">Coiled coil</keyword>
<proteinExistence type="predicted"/>
<reference evidence="3" key="1">
    <citation type="journal article" date="2010" name="Science">
        <title>Plasticity of animal genome architecture unmasked by rapid evolution of a pelagic tunicate.</title>
        <authorList>
            <person name="Denoeud F."/>
            <person name="Henriet S."/>
            <person name="Mungpakdee S."/>
            <person name="Aury J.M."/>
            <person name="Da Silva C."/>
            <person name="Brinkmann H."/>
            <person name="Mikhaleva J."/>
            <person name="Olsen L.C."/>
            <person name="Jubin C."/>
            <person name="Canestro C."/>
            <person name="Bouquet J.M."/>
            <person name="Danks G."/>
            <person name="Poulain J."/>
            <person name="Campsteijn C."/>
            <person name="Adamski M."/>
            <person name="Cross I."/>
            <person name="Yadetie F."/>
            <person name="Muffato M."/>
            <person name="Louis A."/>
            <person name="Butcher S."/>
            <person name="Tsagkogeorga G."/>
            <person name="Konrad A."/>
            <person name="Singh S."/>
            <person name="Jensen M.F."/>
            <person name="Cong E.H."/>
            <person name="Eikeseth-Otteraa H."/>
            <person name="Noel B."/>
            <person name="Anthouard V."/>
            <person name="Porcel B.M."/>
            <person name="Kachouri-Lafond R."/>
            <person name="Nishino A."/>
            <person name="Ugolini M."/>
            <person name="Chourrout P."/>
            <person name="Nishida H."/>
            <person name="Aasland R."/>
            <person name="Huzurbazar S."/>
            <person name="Westhof E."/>
            <person name="Delsuc F."/>
            <person name="Lehrach H."/>
            <person name="Reinhardt R."/>
            <person name="Weissenbach J."/>
            <person name="Roy S.W."/>
            <person name="Artiguenave F."/>
            <person name="Postlethwait J.H."/>
            <person name="Manak J.R."/>
            <person name="Thompson E.M."/>
            <person name="Jaillon O."/>
            <person name="Du Pasquier L."/>
            <person name="Boudinot P."/>
            <person name="Liberles D.A."/>
            <person name="Volff J.N."/>
            <person name="Philippe H."/>
            <person name="Lenhard B."/>
            <person name="Roest Crollius H."/>
            <person name="Wincker P."/>
            <person name="Chourrout D."/>
        </authorList>
    </citation>
    <scope>NUCLEOTIDE SEQUENCE [LARGE SCALE GENOMIC DNA]</scope>
</reference>
<feature type="region of interest" description="Disordered" evidence="2">
    <location>
        <begin position="1574"/>
        <end position="1594"/>
    </location>
</feature>
<feature type="compositionally biased region" description="Basic and acidic residues" evidence="2">
    <location>
        <begin position="564"/>
        <end position="585"/>
    </location>
</feature>
<dbReference type="EMBL" id="FN653018">
    <property type="protein sequence ID" value="CBY22007.1"/>
    <property type="molecule type" value="Genomic_DNA"/>
</dbReference>
<name>E4WXB5_OIKDI</name>
<feature type="region of interest" description="Disordered" evidence="2">
    <location>
        <begin position="282"/>
        <end position="307"/>
    </location>
</feature>
<feature type="region of interest" description="Disordered" evidence="2">
    <location>
        <begin position="58"/>
        <end position="86"/>
    </location>
</feature>